<dbReference type="SUPFAM" id="SSF53335">
    <property type="entry name" value="S-adenosyl-L-methionine-dependent methyltransferases"/>
    <property type="match status" value="1"/>
</dbReference>
<dbReference type="EMBL" id="FNXT01000933">
    <property type="protein sequence ID" value="SZX69524.1"/>
    <property type="molecule type" value="Genomic_DNA"/>
</dbReference>
<dbReference type="InterPro" id="IPR029063">
    <property type="entry name" value="SAM-dependent_MTases_sf"/>
</dbReference>
<dbReference type="GO" id="GO:0032259">
    <property type="term" value="P:methylation"/>
    <property type="evidence" value="ECO:0007669"/>
    <property type="project" value="UniProtKB-KW"/>
</dbReference>
<proteinExistence type="predicted"/>
<evidence type="ECO:0000256" key="3">
    <source>
        <dbReference type="ARBA" id="ARBA00022691"/>
    </source>
</evidence>
<dbReference type="PANTHER" id="PTHR43464:SF19">
    <property type="entry name" value="UBIQUINONE BIOSYNTHESIS O-METHYLTRANSFERASE, MITOCHONDRIAL"/>
    <property type="match status" value="1"/>
</dbReference>
<feature type="transmembrane region" description="Helical" evidence="4">
    <location>
        <begin position="70"/>
        <end position="91"/>
    </location>
</feature>
<keyword evidence="4" id="KW-0812">Transmembrane</keyword>
<evidence type="ECO:0000313" key="7">
    <source>
        <dbReference type="Proteomes" id="UP000256970"/>
    </source>
</evidence>
<dbReference type="Proteomes" id="UP000256970">
    <property type="component" value="Unassembled WGS sequence"/>
</dbReference>
<dbReference type="Pfam" id="PF07109">
    <property type="entry name" value="Mg-por_mtran_C"/>
    <property type="match status" value="1"/>
</dbReference>
<organism evidence="6 7">
    <name type="scientific">Tetradesmus obliquus</name>
    <name type="common">Green alga</name>
    <name type="synonym">Acutodesmus obliquus</name>
    <dbReference type="NCBI Taxonomy" id="3088"/>
    <lineage>
        <taxon>Eukaryota</taxon>
        <taxon>Viridiplantae</taxon>
        <taxon>Chlorophyta</taxon>
        <taxon>core chlorophytes</taxon>
        <taxon>Chlorophyceae</taxon>
        <taxon>CS clade</taxon>
        <taxon>Sphaeropleales</taxon>
        <taxon>Scenedesmaceae</taxon>
        <taxon>Tetradesmus</taxon>
    </lineage>
</organism>
<dbReference type="GO" id="GO:0046406">
    <property type="term" value="F:magnesium protoporphyrin IX methyltransferase activity"/>
    <property type="evidence" value="ECO:0007669"/>
    <property type="project" value="InterPro"/>
</dbReference>
<name>A0A383VXN7_TETOB</name>
<evidence type="ECO:0000313" key="6">
    <source>
        <dbReference type="EMBL" id="SZX69524.1"/>
    </source>
</evidence>
<keyword evidence="4" id="KW-1133">Transmembrane helix</keyword>
<keyword evidence="1" id="KW-0489">Methyltransferase</keyword>
<dbReference type="CDD" id="cd02440">
    <property type="entry name" value="AdoMet_MTases"/>
    <property type="match status" value="1"/>
</dbReference>
<dbReference type="PANTHER" id="PTHR43464">
    <property type="entry name" value="METHYLTRANSFERASE"/>
    <property type="match status" value="1"/>
</dbReference>
<keyword evidence="7" id="KW-1185">Reference proteome</keyword>
<keyword evidence="3" id="KW-0949">S-adenosyl-L-methionine</keyword>
<sequence length="336" mass="35313">MQALANKTNGRVKAFSSANRAAPRMRAVQCRAQQQQSSNVQQVAAAVLAAAAVCAPAAHAATEVLQSGMDMGLAAGSGAAVVGLGALLVAADPQKRREQQMASTDGDELEAVKTYFNTEGFNRWQKIYGETDEVNKVQLDIRQGHAQTVEKVLGWLDAEGGLAGTSVADAGCGTGSLAIPLALRGAAVSASDISAAMAGEAQKRYEAAVAAGAAAPATPPKFEAMDLESVTGKYHTVTCLDVMIHYPQDKADAMIGHLASLAEQRLIISFAPKTPYYSVLKRIGELFPGPSKATRAYLHAEADVEASLQAAGFKVVKREMTATKFYFSRLLEAVRA</sequence>
<dbReference type="STRING" id="3088.A0A383VXN7"/>
<dbReference type="InterPro" id="IPR010251">
    <property type="entry name" value="Mg_prot_MeTrfase"/>
</dbReference>
<evidence type="ECO:0000256" key="4">
    <source>
        <dbReference type="SAM" id="Phobius"/>
    </source>
</evidence>
<evidence type="ECO:0000256" key="1">
    <source>
        <dbReference type="ARBA" id="ARBA00022603"/>
    </source>
</evidence>
<dbReference type="GO" id="GO:0015995">
    <property type="term" value="P:chlorophyll biosynthetic process"/>
    <property type="evidence" value="ECO:0007669"/>
    <property type="project" value="InterPro"/>
</dbReference>
<evidence type="ECO:0000256" key="2">
    <source>
        <dbReference type="ARBA" id="ARBA00022679"/>
    </source>
</evidence>
<dbReference type="AlphaFoldDB" id="A0A383VXN7"/>
<dbReference type="Gene3D" id="3.40.50.150">
    <property type="entry name" value="Vaccinia Virus protein VP39"/>
    <property type="match status" value="1"/>
</dbReference>
<dbReference type="InterPro" id="IPR010940">
    <property type="entry name" value="Mg_prot_MeTrfase_C"/>
</dbReference>
<keyword evidence="4" id="KW-0472">Membrane</keyword>
<gene>
    <name evidence="6" type="ORF">BQ4739_LOCUS9793</name>
</gene>
<reference evidence="6 7" key="1">
    <citation type="submission" date="2016-10" db="EMBL/GenBank/DDBJ databases">
        <authorList>
            <person name="Cai Z."/>
        </authorList>
    </citation>
    <scope>NUCLEOTIDE SEQUENCE [LARGE SCALE GENOMIC DNA]</scope>
</reference>
<accession>A0A383VXN7</accession>
<dbReference type="NCBIfam" id="TIGR02021">
    <property type="entry name" value="BchM-ChlM"/>
    <property type="match status" value="1"/>
</dbReference>
<dbReference type="PROSITE" id="PS51556">
    <property type="entry name" value="SAM_MT_MG_PIX"/>
    <property type="match status" value="1"/>
</dbReference>
<protein>
    <recommendedName>
        <fullName evidence="5">Magnesium-protoporphyrin IX methyltransferase C-terminal domain-containing protein</fullName>
    </recommendedName>
</protein>
<keyword evidence="2" id="KW-0808">Transferase</keyword>
<evidence type="ECO:0000259" key="5">
    <source>
        <dbReference type="Pfam" id="PF07109"/>
    </source>
</evidence>
<feature type="domain" description="Magnesium-protoporphyrin IX methyltransferase C-terminal" evidence="5">
    <location>
        <begin position="239"/>
        <end position="335"/>
    </location>
</feature>